<dbReference type="InterPro" id="IPR002104">
    <property type="entry name" value="Integrase_catalytic"/>
</dbReference>
<dbReference type="EMBL" id="JAPDMX010000025">
    <property type="protein sequence ID" value="MCW3172899.1"/>
    <property type="molecule type" value="Genomic_DNA"/>
</dbReference>
<proteinExistence type="predicted"/>
<evidence type="ECO:0000259" key="3">
    <source>
        <dbReference type="PROSITE" id="PS51898"/>
    </source>
</evidence>
<dbReference type="CDD" id="cd00397">
    <property type="entry name" value="DNA_BRE_C"/>
    <property type="match status" value="1"/>
</dbReference>
<keyword evidence="1" id="KW-0233">DNA recombination</keyword>
<comment type="caution">
    <text evidence="4">The sequence shown here is derived from an EMBL/GenBank/DDBJ whole genome shotgun (WGS) entry which is preliminary data.</text>
</comment>
<feature type="domain" description="Tyr recombinase" evidence="3">
    <location>
        <begin position="473"/>
        <end position="678"/>
    </location>
</feature>
<sequence length="1009" mass="115916">MSKLIGKEARQQRRNRHQNNVLKKAKERSEKYFPSGANLPPSENIESIWLELTEDLTKIFRSQVDFKRAFNHCIALIKEKQSEINIPSYLITQKAESSIYTQTFIQDGLAFTWHYTHWFDNLSNNRKSNNIVDAYRDIIMSFICHSGCLNHHLLKALSNQLNGTLDISTINNLPFINLEIDEGGFNTNVVNSDKHSTQITCYLSPITISCISHYLTLKKVNKNALWQAPCENKNIHALIVENYVGPIPLANTLKKLAKSAANLISQTPNVRISQAIIEYSMGNNKAYSLPNNNLARLATCPTKQPLKLHFFTPLRQNKRKSKQRLTPNLPLSNFYQTLTEELKENAKKKLTSQSLSKRLENFVSGYDLSTEQEVLIKWFIDKLKTCKPSTIRTYHSTLSRKWLYQTEGINLEDAEEQDFQDLYNELIELTYYQKQKTKLAARLSDFHAFAVQEYDFPLLLEPISNDSQHKSHTNAGFVDETLFKALLDAADQIIDLDFKNKLVIKSILIISYRCGLRISETLKLRFIDIENSQEGWLKVRENKFGNNKSSSSLRKVPLYILLLEHEIKIVTASLNMSRQDNINGTENRLAFTIGQDKNQPIDRFLISNFTSTALRAISGLEHLVFHHLRHSAVSRLQFMFELGAEDCANYSEIVPYTAKQIDKITYIITGKTLRNKYYAIAAFDGHSSPETCFNHYFHFCDLILYCNLLKMRLDLTQKQLVNLGLGSRRHLRQFAQSKNKNECWRIDSFLDYTTKKLKITPIQAPDTKAPLSVSSESPKSPPKPIINIETCYSILAQIERGIDPIELAFKYHIEPNIIDKWCSNAKALMSIKTRYGSSRLQTKRSNQSLLPSKPNAKTELAWLDTIITKVRHEFPNNRQEILWGLDYALNNKSYSKSGIYFSSPDDLARFVDAFSFAISKNKWRVLTLSMKHSIQKKCWQNAYKDIQVVTSKSSSSKGRTGNGAVWLELRHSDEKDIIAHGKQKKHSSSSIIFLFHMMGIMMKKAENPQ</sequence>
<dbReference type="InterPro" id="IPR011010">
    <property type="entry name" value="DNA_brk_join_enz"/>
</dbReference>
<evidence type="ECO:0000313" key="5">
    <source>
        <dbReference type="Proteomes" id="UP001163714"/>
    </source>
</evidence>
<dbReference type="Gene3D" id="1.10.443.10">
    <property type="entry name" value="Intergrase catalytic core"/>
    <property type="match status" value="1"/>
</dbReference>
<keyword evidence="5" id="KW-1185">Reference proteome</keyword>
<gene>
    <name evidence="4" type="ORF">OHT75_10450</name>
</gene>
<organism evidence="4 5">
    <name type="scientific">Shewanella subflava</name>
    <dbReference type="NCBI Taxonomy" id="2986476"/>
    <lineage>
        <taxon>Bacteria</taxon>
        <taxon>Pseudomonadati</taxon>
        <taxon>Pseudomonadota</taxon>
        <taxon>Gammaproteobacteria</taxon>
        <taxon>Alteromonadales</taxon>
        <taxon>Shewanellaceae</taxon>
        <taxon>Shewanella</taxon>
    </lineage>
</organism>
<feature type="compositionally biased region" description="Basic and acidic residues" evidence="2">
    <location>
        <begin position="1"/>
        <end position="11"/>
    </location>
</feature>
<dbReference type="PROSITE" id="PS51898">
    <property type="entry name" value="TYR_RECOMBINASE"/>
    <property type="match status" value="1"/>
</dbReference>
<dbReference type="Proteomes" id="UP001163714">
    <property type="component" value="Unassembled WGS sequence"/>
</dbReference>
<dbReference type="RefSeq" id="WP_264726421.1">
    <property type="nucleotide sequence ID" value="NZ_JAPDMX010000025.1"/>
</dbReference>
<accession>A0ABT3IAD7</accession>
<dbReference type="SUPFAM" id="SSF56349">
    <property type="entry name" value="DNA breaking-rejoining enzymes"/>
    <property type="match status" value="1"/>
</dbReference>
<evidence type="ECO:0000313" key="4">
    <source>
        <dbReference type="EMBL" id="MCW3172899.1"/>
    </source>
</evidence>
<evidence type="ECO:0000256" key="2">
    <source>
        <dbReference type="SAM" id="MobiDB-lite"/>
    </source>
</evidence>
<feature type="region of interest" description="Disordered" evidence="2">
    <location>
        <begin position="1"/>
        <end position="25"/>
    </location>
</feature>
<protein>
    <submittedName>
        <fullName evidence="4">Site-specific integrase</fullName>
    </submittedName>
</protein>
<dbReference type="InterPro" id="IPR013762">
    <property type="entry name" value="Integrase-like_cat_sf"/>
</dbReference>
<reference evidence="4" key="1">
    <citation type="submission" date="2022-10" db="EMBL/GenBank/DDBJ databases">
        <title>Shewanella flava sp. nov, isolated from the estuary of the Fenhe River into the Yellow River.</title>
        <authorList>
            <person name="Li Y."/>
        </authorList>
    </citation>
    <scope>NUCLEOTIDE SEQUENCE</scope>
    <source>
        <strain evidence="4">FYR11-62</strain>
    </source>
</reference>
<evidence type="ECO:0000256" key="1">
    <source>
        <dbReference type="ARBA" id="ARBA00023172"/>
    </source>
</evidence>
<dbReference type="Pfam" id="PF00589">
    <property type="entry name" value="Phage_integrase"/>
    <property type="match status" value="1"/>
</dbReference>
<name>A0ABT3IAD7_9GAMM</name>